<keyword evidence="2" id="KW-0378">Hydrolase</keyword>
<feature type="domain" description="AB hydrolase-1" evidence="1">
    <location>
        <begin position="26"/>
        <end position="258"/>
    </location>
</feature>
<dbReference type="GO" id="GO:0016787">
    <property type="term" value="F:hydrolase activity"/>
    <property type="evidence" value="ECO:0007669"/>
    <property type="project" value="UniProtKB-KW"/>
</dbReference>
<dbReference type="Pfam" id="PF12697">
    <property type="entry name" value="Abhydrolase_6"/>
    <property type="match status" value="1"/>
</dbReference>
<evidence type="ECO:0000313" key="2">
    <source>
        <dbReference type="EMBL" id="GII30644.1"/>
    </source>
</evidence>
<proteinExistence type="predicted"/>
<organism evidence="2 3">
    <name type="scientific">Planotetraspora mira</name>
    <dbReference type="NCBI Taxonomy" id="58121"/>
    <lineage>
        <taxon>Bacteria</taxon>
        <taxon>Bacillati</taxon>
        <taxon>Actinomycetota</taxon>
        <taxon>Actinomycetes</taxon>
        <taxon>Streptosporangiales</taxon>
        <taxon>Streptosporangiaceae</taxon>
        <taxon>Planotetraspora</taxon>
    </lineage>
</organism>
<dbReference type="EMBL" id="BOOO01000020">
    <property type="protein sequence ID" value="GII30644.1"/>
    <property type="molecule type" value="Genomic_DNA"/>
</dbReference>
<reference evidence="2 3" key="1">
    <citation type="submission" date="2021-01" db="EMBL/GenBank/DDBJ databases">
        <title>Whole genome shotgun sequence of Planotetraspora mira NBRC 15435.</title>
        <authorList>
            <person name="Komaki H."/>
            <person name="Tamura T."/>
        </authorList>
    </citation>
    <scope>NUCLEOTIDE SEQUENCE [LARGE SCALE GENOMIC DNA]</scope>
    <source>
        <strain evidence="2 3">NBRC 15435</strain>
    </source>
</reference>
<protein>
    <submittedName>
        <fullName evidence="2">Alpha/beta hydrolase</fullName>
    </submittedName>
</protein>
<dbReference type="Proteomes" id="UP000650628">
    <property type="component" value="Unassembled WGS sequence"/>
</dbReference>
<accession>A0A8J3TUB8</accession>
<dbReference type="InterPro" id="IPR050266">
    <property type="entry name" value="AB_hydrolase_sf"/>
</dbReference>
<comment type="caution">
    <text evidence="2">The sequence shown here is derived from an EMBL/GenBank/DDBJ whole genome shotgun (WGS) entry which is preliminary data.</text>
</comment>
<dbReference type="InterPro" id="IPR000073">
    <property type="entry name" value="AB_hydrolase_1"/>
</dbReference>
<sequence length="271" mass="29762">MRDTHRLYFGDLAADSRGTADDRPPLVFLHGLSYDRRQWGPALDALATVDPDRRVLAFDLPGHGDSARRDSYPLDEVVAVLHQAVTDAGLDAPIVVGHSLGGVLATIYAATYPARGVVNVDQPLLVGGFGEVLRRAEPVLRSPAYEEVWDSMLSRMHIELLPPAAQELVRTATTPRQDLLLGYWHEVMVTPAEDLGERRTRDLETIRSRGIAYHHVTGDEPAPAYRRWLESVLPEVAITVLPDSGHFPHLAHPVEFAEILAGGQPADNASK</sequence>
<evidence type="ECO:0000259" key="1">
    <source>
        <dbReference type="Pfam" id="PF12697"/>
    </source>
</evidence>
<dbReference type="PANTHER" id="PTHR43798:SF33">
    <property type="entry name" value="HYDROLASE, PUTATIVE (AFU_ORTHOLOGUE AFUA_2G14860)-RELATED"/>
    <property type="match status" value="1"/>
</dbReference>
<dbReference type="AlphaFoldDB" id="A0A8J3TUB8"/>
<evidence type="ECO:0000313" key="3">
    <source>
        <dbReference type="Proteomes" id="UP000650628"/>
    </source>
</evidence>
<dbReference type="GO" id="GO:0016020">
    <property type="term" value="C:membrane"/>
    <property type="evidence" value="ECO:0007669"/>
    <property type="project" value="TreeGrafter"/>
</dbReference>
<keyword evidence="3" id="KW-1185">Reference proteome</keyword>
<dbReference type="PANTHER" id="PTHR43798">
    <property type="entry name" value="MONOACYLGLYCEROL LIPASE"/>
    <property type="match status" value="1"/>
</dbReference>
<dbReference type="InterPro" id="IPR029058">
    <property type="entry name" value="AB_hydrolase_fold"/>
</dbReference>
<dbReference type="RefSeq" id="WP_203954601.1">
    <property type="nucleotide sequence ID" value="NZ_BOOO01000020.1"/>
</dbReference>
<name>A0A8J3TUB8_9ACTN</name>
<dbReference type="Gene3D" id="3.40.50.1820">
    <property type="entry name" value="alpha/beta hydrolase"/>
    <property type="match status" value="1"/>
</dbReference>
<dbReference type="PRINTS" id="PR00111">
    <property type="entry name" value="ABHYDROLASE"/>
</dbReference>
<dbReference type="SUPFAM" id="SSF53474">
    <property type="entry name" value="alpha/beta-Hydrolases"/>
    <property type="match status" value="1"/>
</dbReference>
<gene>
    <name evidence="2" type="ORF">Pmi06nite_40860</name>
</gene>